<dbReference type="PANTHER" id="PTHR42982">
    <property type="entry name" value="SEC-INDEPENDENT PROTEIN TRANSLOCASE PROTEIN TATA"/>
    <property type="match status" value="1"/>
</dbReference>
<evidence type="ECO:0000256" key="3">
    <source>
        <dbReference type="ARBA" id="ARBA00022692"/>
    </source>
</evidence>
<dbReference type="InterPro" id="IPR003369">
    <property type="entry name" value="TatA/B/E"/>
</dbReference>
<accession>A0A0T5ZY89</accession>
<dbReference type="AlphaFoldDB" id="A0A0T5ZY89"/>
<reference evidence="8 9" key="1">
    <citation type="submission" date="2015-05" db="EMBL/GenBank/DDBJ databases">
        <title>Critical biogeochemical functions in the subsurface are associated with bacteria from new phyla and little studied lineages.</title>
        <authorList>
            <person name="Hug L.A."/>
            <person name="Thomas B.C."/>
            <person name="Sharon I."/>
            <person name="Brown C.T."/>
            <person name="Sharma R."/>
            <person name="Hettich R.L."/>
            <person name="Wilkins M.J."/>
            <person name="Williams K.H."/>
            <person name="Singh A."/>
            <person name="Banfield J.F."/>
        </authorList>
    </citation>
    <scope>NUCLEOTIDE SEQUENCE [LARGE SCALE GENOMIC DNA]</scope>
    <source>
        <strain evidence="8">CSP1-7</strain>
    </source>
</reference>
<evidence type="ECO:0000313" key="8">
    <source>
        <dbReference type="EMBL" id="KRT67770.1"/>
    </source>
</evidence>
<comment type="caution">
    <text evidence="8">The sequence shown here is derived from an EMBL/GenBank/DDBJ whole genome shotgun (WGS) entry which is preliminary data.</text>
</comment>
<keyword evidence="3" id="KW-0812">Transmembrane</keyword>
<protein>
    <submittedName>
        <fullName evidence="8">Sec-independent protein translocase, sec-independent protein translocase protein TatA</fullName>
    </submittedName>
</protein>
<dbReference type="GO" id="GO:0016020">
    <property type="term" value="C:membrane"/>
    <property type="evidence" value="ECO:0007669"/>
    <property type="project" value="UniProtKB-ARBA"/>
</dbReference>
<dbReference type="Pfam" id="PF02416">
    <property type="entry name" value="TatA_B_E"/>
    <property type="match status" value="1"/>
</dbReference>
<keyword evidence="5" id="KW-1133">Transmembrane helix</keyword>
<evidence type="ECO:0000256" key="6">
    <source>
        <dbReference type="ARBA" id="ARBA00023010"/>
    </source>
</evidence>
<evidence type="ECO:0000256" key="7">
    <source>
        <dbReference type="ARBA" id="ARBA00023136"/>
    </source>
</evidence>
<name>A0A0T5ZY89_UNCKA</name>
<evidence type="ECO:0000256" key="1">
    <source>
        <dbReference type="ARBA" id="ARBA00004167"/>
    </source>
</evidence>
<evidence type="ECO:0000256" key="2">
    <source>
        <dbReference type="ARBA" id="ARBA00022448"/>
    </source>
</evidence>
<evidence type="ECO:0000313" key="9">
    <source>
        <dbReference type="Proteomes" id="UP000051297"/>
    </source>
</evidence>
<keyword evidence="2" id="KW-0813">Transport</keyword>
<dbReference type="Proteomes" id="UP000051297">
    <property type="component" value="Unassembled WGS sequence"/>
</dbReference>
<dbReference type="Gene3D" id="1.20.5.3310">
    <property type="match status" value="1"/>
</dbReference>
<keyword evidence="4" id="KW-0653">Protein transport</keyword>
<keyword evidence="6" id="KW-0811">Translocation</keyword>
<proteinExistence type="predicted"/>
<dbReference type="EMBL" id="LDXK01000001">
    <property type="protein sequence ID" value="KRT67770.1"/>
    <property type="molecule type" value="Genomic_DNA"/>
</dbReference>
<gene>
    <name evidence="8" type="ORF">XU08_C0001G0180</name>
</gene>
<organism evidence="8 9">
    <name type="scientific">candidate division WWE3 bacterium CSP1-7</name>
    <dbReference type="NCBI Taxonomy" id="1576480"/>
    <lineage>
        <taxon>Bacteria</taxon>
        <taxon>Katanobacteria</taxon>
    </lineage>
</organism>
<evidence type="ECO:0000256" key="5">
    <source>
        <dbReference type="ARBA" id="ARBA00022989"/>
    </source>
</evidence>
<keyword evidence="7" id="KW-0472">Membrane</keyword>
<dbReference type="PANTHER" id="PTHR42982:SF1">
    <property type="entry name" value="SEC-INDEPENDENT PROTEIN TRANSLOCASE PROTEIN TATA"/>
    <property type="match status" value="1"/>
</dbReference>
<evidence type="ECO:0000256" key="4">
    <source>
        <dbReference type="ARBA" id="ARBA00022927"/>
    </source>
</evidence>
<sequence>MLGGMGTTELVFLSAFLLIFFGGKKLPELARGIGDSVREFRRAVKEA</sequence>
<comment type="subcellular location">
    <subcellularLocation>
        <location evidence="1">Membrane</location>
        <topology evidence="1">Single-pass membrane protein</topology>
    </subcellularLocation>
</comment>
<dbReference type="GO" id="GO:0015031">
    <property type="term" value="P:protein transport"/>
    <property type="evidence" value="ECO:0007669"/>
    <property type="project" value="UniProtKB-KW"/>
</dbReference>
<dbReference type="STRING" id="1576480.XU08_C0001G0180"/>